<dbReference type="InParanoid" id="K3WVP9"/>
<dbReference type="Pfam" id="PF00240">
    <property type="entry name" value="ubiquitin"/>
    <property type="match status" value="1"/>
</dbReference>
<dbReference type="HOGENOM" id="CLU_432548_0_0_1"/>
<feature type="compositionally biased region" description="Low complexity" evidence="1">
    <location>
        <begin position="286"/>
        <end position="335"/>
    </location>
</feature>
<reference evidence="3" key="3">
    <citation type="submission" date="2015-02" db="UniProtKB">
        <authorList>
            <consortium name="EnsemblProtists"/>
        </authorList>
    </citation>
    <scope>IDENTIFICATION</scope>
    <source>
        <strain evidence="3">DAOM BR144</strain>
    </source>
</reference>
<dbReference type="STRING" id="431595.K3WVP9"/>
<feature type="domain" description="Ubiquitin-like" evidence="2">
    <location>
        <begin position="82"/>
        <end position="181"/>
    </location>
</feature>
<dbReference type="VEuPathDB" id="FungiDB:PYU1_G009029"/>
<feature type="compositionally biased region" description="Low complexity" evidence="1">
    <location>
        <begin position="582"/>
        <end position="599"/>
    </location>
</feature>
<proteinExistence type="predicted"/>
<feature type="compositionally biased region" description="Polar residues" evidence="1">
    <location>
        <begin position="447"/>
        <end position="458"/>
    </location>
</feature>
<feature type="region of interest" description="Disordered" evidence="1">
    <location>
        <begin position="447"/>
        <end position="495"/>
    </location>
</feature>
<evidence type="ECO:0000313" key="3">
    <source>
        <dbReference type="EnsemblProtists" id="PYU1_T009047"/>
    </source>
</evidence>
<feature type="region of interest" description="Disordered" evidence="1">
    <location>
        <begin position="284"/>
        <end position="335"/>
    </location>
</feature>
<evidence type="ECO:0000313" key="4">
    <source>
        <dbReference type="Proteomes" id="UP000019132"/>
    </source>
</evidence>
<feature type="compositionally biased region" description="Polar residues" evidence="1">
    <location>
        <begin position="196"/>
        <end position="222"/>
    </location>
</feature>
<feature type="compositionally biased region" description="Polar residues" evidence="1">
    <location>
        <begin position="180"/>
        <end position="189"/>
    </location>
</feature>
<dbReference type="EMBL" id="GL376599">
    <property type="status" value="NOT_ANNOTATED_CDS"/>
    <property type="molecule type" value="Genomic_DNA"/>
</dbReference>
<dbReference type="AlphaFoldDB" id="K3WVP9"/>
<accession>K3WVP9</accession>
<dbReference type="InterPro" id="IPR000626">
    <property type="entry name" value="Ubiquitin-like_dom"/>
</dbReference>
<dbReference type="Gene3D" id="3.10.20.90">
    <property type="entry name" value="Phosphatidylinositol 3-kinase Catalytic Subunit, Chain A, domain 1"/>
    <property type="match status" value="1"/>
</dbReference>
<feature type="region of interest" description="Disordered" evidence="1">
    <location>
        <begin position="528"/>
        <end position="560"/>
    </location>
</feature>
<dbReference type="InterPro" id="IPR029071">
    <property type="entry name" value="Ubiquitin-like_domsf"/>
</dbReference>
<organism evidence="3 4">
    <name type="scientific">Globisporangium ultimum (strain ATCC 200006 / CBS 805.95 / DAOM BR144)</name>
    <name type="common">Pythium ultimum</name>
    <dbReference type="NCBI Taxonomy" id="431595"/>
    <lineage>
        <taxon>Eukaryota</taxon>
        <taxon>Sar</taxon>
        <taxon>Stramenopiles</taxon>
        <taxon>Oomycota</taxon>
        <taxon>Peronosporomycetes</taxon>
        <taxon>Pythiales</taxon>
        <taxon>Pythiaceae</taxon>
        <taxon>Globisporangium</taxon>
    </lineage>
</organism>
<dbReference type="SUPFAM" id="SSF54236">
    <property type="entry name" value="Ubiquitin-like"/>
    <property type="match status" value="1"/>
</dbReference>
<dbReference type="Proteomes" id="UP000019132">
    <property type="component" value="Unassembled WGS sequence"/>
</dbReference>
<keyword evidence="4" id="KW-1185">Reference proteome</keyword>
<reference evidence="4" key="2">
    <citation type="submission" date="2010-04" db="EMBL/GenBank/DDBJ databases">
        <authorList>
            <person name="Buell R."/>
            <person name="Hamilton J."/>
            <person name="Hostetler J."/>
        </authorList>
    </citation>
    <scope>NUCLEOTIDE SEQUENCE [LARGE SCALE GENOMIC DNA]</scope>
    <source>
        <strain evidence="4">DAOM:BR144</strain>
    </source>
</reference>
<dbReference type="EnsemblProtists" id="PYU1_T009047">
    <property type="protein sequence ID" value="PYU1_T009047"/>
    <property type="gene ID" value="PYU1_G009029"/>
</dbReference>
<feature type="region of interest" description="Disordered" evidence="1">
    <location>
        <begin position="574"/>
        <end position="602"/>
    </location>
</feature>
<evidence type="ECO:0000256" key="1">
    <source>
        <dbReference type="SAM" id="MobiDB-lite"/>
    </source>
</evidence>
<evidence type="ECO:0000259" key="2">
    <source>
        <dbReference type="PROSITE" id="PS50053"/>
    </source>
</evidence>
<protein>
    <recommendedName>
        <fullName evidence="2">Ubiquitin-like domain-containing protein</fullName>
    </recommendedName>
</protein>
<dbReference type="CDD" id="cd17039">
    <property type="entry name" value="Ubl_ubiquitin_like"/>
    <property type="match status" value="1"/>
</dbReference>
<reference evidence="4" key="1">
    <citation type="journal article" date="2010" name="Genome Biol.">
        <title>Genome sequence of the necrotrophic plant pathogen Pythium ultimum reveals original pathogenicity mechanisms and effector repertoire.</title>
        <authorList>
            <person name="Levesque C.A."/>
            <person name="Brouwer H."/>
            <person name="Cano L."/>
            <person name="Hamilton J.P."/>
            <person name="Holt C."/>
            <person name="Huitema E."/>
            <person name="Raffaele S."/>
            <person name="Robideau G.P."/>
            <person name="Thines M."/>
            <person name="Win J."/>
            <person name="Zerillo M.M."/>
            <person name="Beakes G.W."/>
            <person name="Boore J.L."/>
            <person name="Busam D."/>
            <person name="Dumas B."/>
            <person name="Ferriera S."/>
            <person name="Fuerstenberg S.I."/>
            <person name="Gachon C.M."/>
            <person name="Gaulin E."/>
            <person name="Govers F."/>
            <person name="Grenville-Briggs L."/>
            <person name="Horner N."/>
            <person name="Hostetler J."/>
            <person name="Jiang R.H."/>
            <person name="Johnson J."/>
            <person name="Krajaejun T."/>
            <person name="Lin H."/>
            <person name="Meijer H.J."/>
            <person name="Moore B."/>
            <person name="Morris P."/>
            <person name="Phuntmart V."/>
            <person name="Puiu D."/>
            <person name="Shetty J."/>
            <person name="Stajich J.E."/>
            <person name="Tripathy S."/>
            <person name="Wawra S."/>
            <person name="van West P."/>
            <person name="Whitty B.R."/>
            <person name="Coutinho P.M."/>
            <person name="Henrissat B."/>
            <person name="Martin F."/>
            <person name="Thomas P.D."/>
            <person name="Tyler B.M."/>
            <person name="De Vries R.P."/>
            <person name="Kamoun S."/>
            <person name="Yandell M."/>
            <person name="Tisserat N."/>
            <person name="Buell C.R."/>
        </authorList>
    </citation>
    <scope>NUCLEOTIDE SEQUENCE</scope>
    <source>
        <strain evidence="4">DAOM:BR144</strain>
    </source>
</reference>
<sequence length="633" mass="65158">MTDREQQRVTAEGIASAAPREYEPANVGRATAEAQATPMVAAEGTSQSAASAGKVDEEETKMAAAANNAPTQIDGNDEEKMVVVHLKFIGDRERVSVRCSPTIVIADLKQKVLAAHAQLEQQQQQSDSTAAEDANREQESVSIATLRLIYKGKVMKDDHTLALYNFVHEDTIHAVFGRPQASSPSQNSGVAHGDASTATGPTAMSPATATRTSSGGVATTSVQDYGNGLRVGQISIDTDADSPLPDLGNLINSMLSSLGGSSGSLPDGATASIRIFSDPSALGPLSSDATTNSASSNLSSTSSTTVSAATTSTSTTAGPVRPTVATAPPAVTTPSTVATTDATSLLNQAASLRRLLPAMELAPLSRPPELSLEMYNLGNALREAGDTYLAVHRQLQFVVTRFLSENNLNESERLRLRTRVHQLVPILEHIASMSRAVARNLDSSSYYGPGSQTPTTSGVSEAPAASSVSTPTAPSPAATTASAPPPSDPSVNVSPTVNIFGGGNGHAGGIAGIGSSIAEILQAVNNFRPGNMPPSGAPTTAATSDGTTTSTAQDNSAGGLGGLLNLVSTLTGARPVQPAAPRPSTSVSSAPATSSQPSANFNQPLSDLFAQVMHDMDTLDEWDPEVTEQLLKR</sequence>
<feature type="region of interest" description="Disordered" evidence="1">
    <location>
        <begin position="178"/>
        <end position="222"/>
    </location>
</feature>
<feature type="region of interest" description="Disordered" evidence="1">
    <location>
        <begin position="1"/>
        <end position="62"/>
    </location>
</feature>
<feature type="compositionally biased region" description="Low complexity" evidence="1">
    <location>
        <begin position="459"/>
        <end position="482"/>
    </location>
</feature>
<name>K3WVP9_GLOUD</name>
<feature type="compositionally biased region" description="Low complexity" evidence="1">
    <location>
        <begin position="537"/>
        <end position="552"/>
    </location>
</feature>
<dbReference type="PROSITE" id="PS50053">
    <property type="entry name" value="UBIQUITIN_2"/>
    <property type="match status" value="1"/>
</dbReference>